<accession>A0A2K8UAB3</accession>
<gene>
    <name evidence="2" type="ORF">THSYN_17225</name>
</gene>
<evidence type="ECO:0000256" key="1">
    <source>
        <dbReference type="SAM" id="MobiDB-lite"/>
    </source>
</evidence>
<feature type="region of interest" description="Disordered" evidence="1">
    <location>
        <begin position="43"/>
        <end position="66"/>
    </location>
</feature>
<dbReference type="RefSeq" id="WP_100920240.1">
    <property type="nucleotide sequence ID" value="NZ_CP020370.1"/>
</dbReference>
<protein>
    <submittedName>
        <fullName evidence="2">Uncharacterized protein</fullName>
    </submittedName>
</protein>
<organism evidence="2 3">
    <name type="scientific">Candidatus Thiodictyon syntrophicum</name>
    <dbReference type="NCBI Taxonomy" id="1166950"/>
    <lineage>
        <taxon>Bacteria</taxon>
        <taxon>Pseudomonadati</taxon>
        <taxon>Pseudomonadota</taxon>
        <taxon>Gammaproteobacteria</taxon>
        <taxon>Chromatiales</taxon>
        <taxon>Chromatiaceae</taxon>
        <taxon>Thiodictyon</taxon>
    </lineage>
</organism>
<proteinExistence type="predicted"/>
<reference evidence="2 3" key="1">
    <citation type="submission" date="2017-03" db="EMBL/GenBank/DDBJ databases">
        <title>Complete genome sequence of Candidatus 'Thiodictyon syntrophicum' sp. nov. strain Cad16T, a photolithoautotroph purple sulfur bacterium isolated from an alpine meromictic lake.</title>
        <authorList>
            <person name="Luedin S.M."/>
            <person name="Pothier J.F."/>
            <person name="Danza F."/>
            <person name="Storelli N."/>
            <person name="Wittwer M."/>
            <person name="Tonolla M."/>
        </authorList>
    </citation>
    <scope>NUCLEOTIDE SEQUENCE [LARGE SCALE GENOMIC DNA]</scope>
    <source>
        <strain evidence="2 3">Cad16T</strain>
    </source>
</reference>
<sequence>MKTPVSRLNDPDMQAAPVALMRASERARRLAEQTGTRFVFRPPATLLNDGLGSASATEPDREGSAS</sequence>
<dbReference type="Proteomes" id="UP000232638">
    <property type="component" value="Chromosome"/>
</dbReference>
<evidence type="ECO:0000313" key="3">
    <source>
        <dbReference type="Proteomes" id="UP000232638"/>
    </source>
</evidence>
<dbReference type="KEGG" id="tsy:THSYN_17225"/>
<dbReference type="AlphaFoldDB" id="A0A2K8UAB3"/>
<evidence type="ECO:0000313" key="2">
    <source>
        <dbReference type="EMBL" id="AUB82514.1"/>
    </source>
</evidence>
<dbReference type="EMBL" id="CP020370">
    <property type="protein sequence ID" value="AUB82514.1"/>
    <property type="molecule type" value="Genomic_DNA"/>
</dbReference>
<keyword evidence="3" id="KW-1185">Reference proteome</keyword>
<name>A0A2K8UAB3_9GAMM</name>